<dbReference type="SUPFAM" id="SSF49899">
    <property type="entry name" value="Concanavalin A-like lectins/glucanases"/>
    <property type="match status" value="1"/>
</dbReference>
<dbReference type="InterPro" id="IPR013320">
    <property type="entry name" value="ConA-like_dom_sf"/>
</dbReference>
<dbReference type="Proteomes" id="UP001519332">
    <property type="component" value="Unassembled WGS sequence"/>
</dbReference>
<dbReference type="Pfam" id="PF13385">
    <property type="entry name" value="Laminin_G_3"/>
    <property type="match status" value="1"/>
</dbReference>
<dbReference type="EMBL" id="JAGINW010000001">
    <property type="protein sequence ID" value="MBP2330583.1"/>
    <property type="molecule type" value="Genomic_DNA"/>
</dbReference>
<organism evidence="2 3">
    <name type="scientific">Kibdelosporangium banguiense</name>
    <dbReference type="NCBI Taxonomy" id="1365924"/>
    <lineage>
        <taxon>Bacteria</taxon>
        <taxon>Bacillati</taxon>
        <taxon>Actinomycetota</taxon>
        <taxon>Actinomycetes</taxon>
        <taxon>Pseudonocardiales</taxon>
        <taxon>Pseudonocardiaceae</taxon>
        <taxon>Kibdelosporangium</taxon>
    </lineage>
</organism>
<keyword evidence="2" id="KW-0378">Hydrolase</keyword>
<evidence type="ECO:0000313" key="3">
    <source>
        <dbReference type="Proteomes" id="UP001519332"/>
    </source>
</evidence>
<dbReference type="EC" id="3.5.1.56" evidence="2"/>
<evidence type="ECO:0000313" key="2">
    <source>
        <dbReference type="EMBL" id="MBP2330583.1"/>
    </source>
</evidence>
<sequence length="736" mass="80346">MDIVGYPDRFSVAPGQTIKFMVSSRSPAFRASLVRLLHNDSRLPVPSSVDAEFRGVEQRLHTGSYVKVQPARVAQVCSFTVQLWMRPTTPDKDEQTVVALGADDGSSFELLLRKGCLSLIVREPNGLTRGIRLARPVALHTWYFVVASYDAASGMATIVLEPVSSNAPDLAEGVTGRLSAVDGTNLPANMITLAARLRDADGPAACALYNGKLESPRLFERHLDDEEIAYLQAGGDPTGVPGLLAAWDFAEGISSTRVVDRSVWGLHGVTVQRPTRAMTGHNWDGIESDWRHAPEQYGAIHFHDDDLDDAGWEPSVEWRVPDDMPSGVYTLHVESDDIPFVVRPHTGAPSARILLVLPTFSYLAYANQHMLTAGGLKGMLEAAAGPDGAAMARGYPTTPADKFIVDNRLNSLYDHHSDGSGVCYSSRALPVLTMRPGYVEPALDSGSGALHQLAADLCLVKWLHDFGYDVDVVTDEDLYREGTELLSPYKVVLTGTHHEYWSRSMLDAVRDYLNGGGRLMNLSGNGFYWVTELDPEHGRTIEIRRRPPSTRIWESAPGEGNLSFTGEQGGLWRYRDRPPQRLVGVGFTAQGLGPGRPYTRCPDSYTPQVKWVFEGIGEDELIGDHPGLICSHGAAGFEIDRADHALGTPWRTALLASATGFPDSYQHCSEEIMVSDSAQGGSVNDAVRADMVLLDYPNDGAVFSTGSIAWCGCLSYNNNDNTVSQVTRNVLERFLT</sequence>
<dbReference type="GO" id="GO:0050116">
    <property type="term" value="F:N,N-dimethylformamidase activity"/>
    <property type="evidence" value="ECO:0007669"/>
    <property type="project" value="UniProtKB-EC"/>
</dbReference>
<accession>A0ABS4U1Q5</accession>
<keyword evidence="3" id="KW-1185">Reference proteome</keyword>
<reference evidence="2 3" key="1">
    <citation type="submission" date="2021-03" db="EMBL/GenBank/DDBJ databases">
        <title>Sequencing the genomes of 1000 actinobacteria strains.</title>
        <authorList>
            <person name="Klenk H.-P."/>
        </authorList>
    </citation>
    <scope>NUCLEOTIDE SEQUENCE [LARGE SCALE GENOMIC DNA]</scope>
    <source>
        <strain evidence="2 3">DSM 46670</strain>
    </source>
</reference>
<dbReference type="Pfam" id="PF20254">
    <property type="entry name" value="DMFA2_C"/>
    <property type="match status" value="1"/>
</dbReference>
<feature type="domain" description="N,N-dimethylformamidase beta subunit-like C-terminal" evidence="1">
    <location>
        <begin position="275"/>
        <end position="719"/>
    </location>
</feature>
<gene>
    <name evidence="2" type="ORF">JOF56_010968</name>
</gene>
<dbReference type="RefSeq" id="WP_209647175.1">
    <property type="nucleotide sequence ID" value="NZ_JAGINW010000001.1"/>
</dbReference>
<protein>
    <submittedName>
        <fullName evidence="2">N,N-dimethylformamidase</fullName>
        <ecNumber evidence="2">3.5.1.56</ecNumber>
    </submittedName>
</protein>
<dbReference type="SUPFAM" id="SSF52317">
    <property type="entry name" value="Class I glutamine amidotransferase-like"/>
    <property type="match status" value="1"/>
</dbReference>
<dbReference type="Gene3D" id="2.60.120.200">
    <property type="match status" value="1"/>
</dbReference>
<comment type="caution">
    <text evidence="2">The sequence shown here is derived from an EMBL/GenBank/DDBJ whole genome shotgun (WGS) entry which is preliminary data.</text>
</comment>
<proteinExistence type="predicted"/>
<dbReference type="InterPro" id="IPR046540">
    <property type="entry name" value="DMFA2_C"/>
</dbReference>
<evidence type="ECO:0000259" key="1">
    <source>
        <dbReference type="Pfam" id="PF20254"/>
    </source>
</evidence>
<name>A0ABS4U1Q5_9PSEU</name>
<dbReference type="InterPro" id="IPR029062">
    <property type="entry name" value="Class_I_gatase-like"/>
</dbReference>